<dbReference type="PANTHER" id="PTHR30250">
    <property type="entry name" value="PST FAMILY PREDICTED COLANIC ACID TRANSPORTER"/>
    <property type="match status" value="1"/>
</dbReference>
<sequence length="511" mass="53519">MTVQGADNSTGGVLSNSRWNLVAFGAGLAAQFLTVPLVVRWIGLDAFGAAAVVLALCAPLSLVGTVLGQALIRELASRNKADQAPASMQAFTSVAMRWCMVACMAGWCILAVFGPAMARLLISDAATTGLGPALLIGATGAVAQQVGLVLQSVSAAKQDYKTIARMALYTALAGSTVTLGITWMWPQAQGYLAGVAAGFVLVAAVWFWRWRSMLCWRTVFSSRAREASAALLRFSRWQGVAQLAGVLGNQIDRYALGAMTPVSVVGQYTVANRLQEAAYIGVIKAGEVLFPRFGTMSSDSFADRLAFFQLASWGLGTISAALLVPLAVLASSVLSLWVGAEVAKGADHMLFVLVLGGVVGSATNVFTYYAMGMGRNKPVAGVSVLFSALTVISTILLVAVFGVAAAGAGLLLASVARVLASMVLTKRLFFTDLEWSALLVSTALPLLVGCGLAALFRSFFQLHADGWTQLAIMYGGLSLVVGLTCLLVTGVTSTGRGIIVRFARSIRRDQP</sequence>
<feature type="transmembrane region" description="Helical" evidence="6">
    <location>
        <begin position="98"/>
        <end position="122"/>
    </location>
</feature>
<evidence type="ECO:0000256" key="4">
    <source>
        <dbReference type="ARBA" id="ARBA00022989"/>
    </source>
</evidence>
<keyword evidence="3 6" id="KW-0812">Transmembrane</keyword>
<evidence type="ECO:0000256" key="3">
    <source>
        <dbReference type="ARBA" id="ARBA00022692"/>
    </source>
</evidence>
<accession>A0A6G8IL97</accession>
<reference evidence="7 8" key="1">
    <citation type="submission" date="2020-03" db="EMBL/GenBank/DDBJ databases">
        <title>Hydrogenophaga sp. nov. isolated from cyanobacterial mat.</title>
        <authorList>
            <person name="Thorat V."/>
            <person name="Kirdat K."/>
            <person name="Tiwarekar B."/>
            <person name="Costa E.D."/>
            <person name="Yadav A."/>
        </authorList>
    </citation>
    <scope>NUCLEOTIDE SEQUENCE [LARGE SCALE GENOMIC DNA]</scope>
    <source>
        <strain evidence="7 8">BA0156</strain>
    </source>
</reference>
<dbReference type="PANTHER" id="PTHR30250:SF26">
    <property type="entry name" value="PSMA PROTEIN"/>
    <property type="match status" value="1"/>
</dbReference>
<evidence type="ECO:0000313" key="8">
    <source>
        <dbReference type="Proteomes" id="UP000503162"/>
    </source>
</evidence>
<evidence type="ECO:0000256" key="5">
    <source>
        <dbReference type="ARBA" id="ARBA00023136"/>
    </source>
</evidence>
<feature type="transmembrane region" description="Helical" evidence="6">
    <location>
        <begin position="134"/>
        <end position="154"/>
    </location>
</feature>
<keyword evidence="2" id="KW-1003">Cell membrane</keyword>
<feature type="transmembrane region" description="Helical" evidence="6">
    <location>
        <begin position="21"/>
        <end position="43"/>
    </location>
</feature>
<keyword evidence="5 6" id="KW-0472">Membrane</keyword>
<feature type="transmembrane region" description="Helical" evidence="6">
    <location>
        <begin position="191"/>
        <end position="208"/>
    </location>
</feature>
<dbReference type="KEGG" id="hcz:G9Q37_18385"/>
<feature type="transmembrane region" description="Helical" evidence="6">
    <location>
        <begin position="382"/>
        <end position="401"/>
    </location>
</feature>
<comment type="subcellular location">
    <subcellularLocation>
        <location evidence="1">Cell membrane</location>
        <topology evidence="1">Multi-pass membrane protein</topology>
    </subcellularLocation>
</comment>
<dbReference type="RefSeq" id="WP_166229526.1">
    <property type="nucleotide sequence ID" value="NZ_CP049989.1"/>
</dbReference>
<protein>
    <submittedName>
        <fullName evidence="7">Oligosaccharide flippase family protein</fullName>
    </submittedName>
</protein>
<feature type="transmembrane region" description="Helical" evidence="6">
    <location>
        <begin position="437"/>
        <end position="460"/>
    </location>
</feature>
<dbReference type="Proteomes" id="UP000503162">
    <property type="component" value="Chromosome"/>
</dbReference>
<dbReference type="EMBL" id="CP049989">
    <property type="protein sequence ID" value="QIM53987.1"/>
    <property type="molecule type" value="Genomic_DNA"/>
</dbReference>
<organism evidence="7 8">
    <name type="scientific">Hydrogenophaga crocea</name>
    <dbReference type="NCBI Taxonomy" id="2716225"/>
    <lineage>
        <taxon>Bacteria</taxon>
        <taxon>Pseudomonadati</taxon>
        <taxon>Pseudomonadota</taxon>
        <taxon>Betaproteobacteria</taxon>
        <taxon>Burkholderiales</taxon>
        <taxon>Comamonadaceae</taxon>
        <taxon>Hydrogenophaga</taxon>
    </lineage>
</organism>
<dbReference type="InterPro" id="IPR002797">
    <property type="entry name" value="Polysacc_synth"/>
</dbReference>
<feature type="transmembrane region" description="Helical" evidence="6">
    <location>
        <begin position="49"/>
        <end position="72"/>
    </location>
</feature>
<evidence type="ECO:0000256" key="6">
    <source>
        <dbReference type="SAM" id="Phobius"/>
    </source>
</evidence>
<proteinExistence type="predicted"/>
<evidence type="ECO:0000313" key="7">
    <source>
        <dbReference type="EMBL" id="QIM53987.1"/>
    </source>
</evidence>
<dbReference type="GO" id="GO:0005886">
    <property type="term" value="C:plasma membrane"/>
    <property type="evidence" value="ECO:0007669"/>
    <property type="project" value="UniProtKB-SubCell"/>
</dbReference>
<keyword evidence="4 6" id="KW-1133">Transmembrane helix</keyword>
<feature type="transmembrane region" description="Helical" evidence="6">
    <location>
        <begin position="166"/>
        <end position="185"/>
    </location>
</feature>
<name>A0A6G8IL97_9BURK</name>
<evidence type="ECO:0000256" key="1">
    <source>
        <dbReference type="ARBA" id="ARBA00004651"/>
    </source>
</evidence>
<dbReference type="InterPro" id="IPR050833">
    <property type="entry name" value="Poly_Biosynth_Transport"/>
</dbReference>
<dbReference type="Pfam" id="PF01943">
    <property type="entry name" value="Polysacc_synt"/>
    <property type="match status" value="1"/>
</dbReference>
<gene>
    <name evidence="7" type="ORF">G9Q37_18385</name>
</gene>
<feature type="transmembrane region" description="Helical" evidence="6">
    <location>
        <begin position="350"/>
        <end position="370"/>
    </location>
</feature>
<feature type="transmembrane region" description="Helical" evidence="6">
    <location>
        <begin position="407"/>
        <end position="425"/>
    </location>
</feature>
<evidence type="ECO:0000256" key="2">
    <source>
        <dbReference type="ARBA" id="ARBA00022475"/>
    </source>
</evidence>
<feature type="transmembrane region" description="Helical" evidence="6">
    <location>
        <begin position="472"/>
        <end position="499"/>
    </location>
</feature>
<keyword evidence="8" id="KW-1185">Reference proteome</keyword>
<feature type="transmembrane region" description="Helical" evidence="6">
    <location>
        <begin position="313"/>
        <end position="338"/>
    </location>
</feature>
<dbReference type="AlphaFoldDB" id="A0A6G8IL97"/>